<name>A0AA97KDX3_EUBMA</name>
<dbReference type="Pfam" id="PF05825">
    <property type="entry name" value="PSP94"/>
    <property type="match status" value="1"/>
</dbReference>
<evidence type="ECO:0000313" key="6">
    <source>
        <dbReference type="Proteomes" id="UP001190640"/>
    </source>
</evidence>
<evidence type="ECO:0000313" key="7">
    <source>
        <dbReference type="RefSeq" id="XP_054853149.1"/>
    </source>
</evidence>
<gene>
    <name evidence="7" type="primary">LOC129341836</name>
</gene>
<evidence type="ECO:0000256" key="4">
    <source>
        <dbReference type="ARBA" id="ARBA00023157"/>
    </source>
</evidence>
<evidence type="ECO:0000256" key="1">
    <source>
        <dbReference type="ARBA" id="ARBA00004613"/>
    </source>
</evidence>
<keyword evidence="3" id="KW-0964">Secreted</keyword>
<feature type="chain" id="PRO_5041703418" evidence="5">
    <location>
        <begin position="20"/>
        <end position="105"/>
    </location>
</feature>
<comment type="similarity">
    <text evidence="2">Belongs to the beta-microseminoprotein family.</text>
</comment>
<dbReference type="GO" id="GO:0005576">
    <property type="term" value="C:extracellular region"/>
    <property type="evidence" value="ECO:0007669"/>
    <property type="project" value="UniProtKB-SubCell"/>
</dbReference>
<keyword evidence="6" id="KW-1185">Reference proteome</keyword>
<dbReference type="KEGG" id="emc:129341836"/>
<protein>
    <submittedName>
        <fullName evidence="7">Small serum protein 2-like</fullName>
    </submittedName>
</protein>
<dbReference type="InterPro" id="IPR008735">
    <property type="entry name" value="PSP94"/>
</dbReference>
<dbReference type="AlphaFoldDB" id="A0AA97KDX3"/>
<evidence type="ECO:0000256" key="5">
    <source>
        <dbReference type="SAM" id="SignalP"/>
    </source>
</evidence>
<organism evidence="6 7">
    <name type="scientific">Eublepharis macularius</name>
    <name type="common">Leopard gecko</name>
    <name type="synonym">Cyrtodactylus macularius</name>
    <dbReference type="NCBI Taxonomy" id="481883"/>
    <lineage>
        <taxon>Eukaryota</taxon>
        <taxon>Metazoa</taxon>
        <taxon>Chordata</taxon>
        <taxon>Craniata</taxon>
        <taxon>Vertebrata</taxon>
        <taxon>Euteleostomi</taxon>
        <taxon>Lepidosauria</taxon>
        <taxon>Squamata</taxon>
        <taxon>Bifurcata</taxon>
        <taxon>Gekkota</taxon>
        <taxon>Eublepharidae</taxon>
        <taxon>Eublepharinae</taxon>
        <taxon>Eublepharis</taxon>
    </lineage>
</organism>
<dbReference type="Proteomes" id="UP001190640">
    <property type="component" value="Chromosome 14"/>
</dbReference>
<proteinExistence type="inferred from homology"/>
<accession>A0AA97KDX3</accession>
<dbReference type="PANTHER" id="PTHR10500:SF7">
    <property type="entry name" value="BETA-MICROSEMINOPROTEIN"/>
    <property type="match status" value="1"/>
</dbReference>
<keyword evidence="4" id="KW-1015">Disulfide bond</keyword>
<dbReference type="RefSeq" id="XP_054853149.1">
    <property type="nucleotide sequence ID" value="XM_054997174.1"/>
</dbReference>
<dbReference type="Gene3D" id="2.60.40.1900">
    <property type="entry name" value="Beta-microseminoprotein (PSP94) domain"/>
    <property type="match status" value="1"/>
</dbReference>
<evidence type="ECO:0000256" key="3">
    <source>
        <dbReference type="ARBA" id="ARBA00022525"/>
    </source>
</evidence>
<feature type="signal peptide" evidence="5">
    <location>
        <begin position="1"/>
        <end position="19"/>
    </location>
</feature>
<dbReference type="GeneID" id="129341836"/>
<sequence>MKILLSLIILCTLVALSYGECFLKHLQPGTQDGCIDPYDKSEHPFGSKWNTAKCMECSCNPDILQCCTTYGGVVSVPGCAAVVDPKTCKYKFYKADDPSKPCFKL</sequence>
<reference evidence="7" key="1">
    <citation type="submission" date="2025-08" db="UniProtKB">
        <authorList>
            <consortium name="RefSeq"/>
        </authorList>
    </citation>
    <scope>IDENTIFICATION</scope>
    <source>
        <tissue evidence="7">Blood</tissue>
    </source>
</reference>
<keyword evidence="5" id="KW-0732">Signal</keyword>
<dbReference type="PANTHER" id="PTHR10500">
    <property type="entry name" value="BETA-MICROSEMINOPROTEIN"/>
    <property type="match status" value="1"/>
</dbReference>
<evidence type="ECO:0000256" key="2">
    <source>
        <dbReference type="ARBA" id="ARBA00010352"/>
    </source>
</evidence>
<comment type="subcellular location">
    <subcellularLocation>
        <location evidence="1">Secreted</location>
    </subcellularLocation>
</comment>